<dbReference type="InterPro" id="IPR011705">
    <property type="entry name" value="BACK"/>
</dbReference>
<evidence type="ECO:0000313" key="2">
    <source>
        <dbReference type="EMBL" id="KAK0041927.1"/>
    </source>
</evidence>
<gene>
    <name evidence="2" type="ORF">Bpfe_028647</name>
</gene>
<protein>
    <submittedName>
        <fullName evidence="2">Kelch-like protein 8</fullName>
    </submittedName>
</protein>
<dbReference type="PANTHER" id="PTHR45632">
    <property type="entry name" value="LD33804P"/>
    <property type="match status" value="1"/>
</dbReference>
<dbReference type="InterPro" id="IPR000210">
    <property type="entry name" value="BTB/POZ_dom"/>
</dbReference>
<comment type="caution">
    <text evidence="2">The sequence shown here is derived from an EMBL/GenBank/DDBJ whole genome shotgun (WGS) entry which is preliminary data.</text>
</comment>
<reference evidence="2" key="1">
    <citation type="journal article" date="2023" name="PLoS Negl. Trop. Dis.">
        <title>A genome sequence for Biomphalaria pfeifferi, the major vector snail for the human-infecting parasite Schistosoma mansoni.</title>
        <authorList>
            <person name="Bu L."/>
            <person name="Lu L."/>
            <person name="Laidemitt M.R."/>
            <person name="Zhang S.M."/>
            <person name="Mutuku M."/>
            <person name="Mkoji G."/>
            <person name="Steinauer M."/>
            <person name="Loker E.S."/>
        </authorList>
    </citation>
    <scope>NUCLEOTIDE SEQUENCE</scope>
    <source>
        <strain evidence="2">KasaAsao</strain>
    </source>
</reference>
<evidence type="ECO:0000313" key="3">
    <source>
        <dbReference type="Proteomes" id="UP001233172"/>
    </source>
</evidence>
<dbReference type="PROSITE" id="PS50097">
    <property type="entry name" value="BTB"/>
    <property type="match status" value="1"/>
</dbReference>
<dbReference type="CDD" id="cd18186">
    <property type="entry name" value="BTB_POZ_ZBTB_KLHL-like"/>
    <property type="match status" value="1"/>
</dbReference>
<keyword evidence="3" id="KW-1185">Reference proteome</keyword>
<dbReference type="Pfam" id="PF00651">
    <property type="entry name" value="BTB"/>
    <property type="match status" value="1"/>
</dbReference>
<organism evidence="2 3">
    <name type="scientific">Biomphalaria pfeifferi</name>
    <name type="common">Bloodfluke planorb</name>
    <name type="synonym">Freshwater snail</name>
    <dbReference type="NCBI Taxonomy" id="112525"/>
    <lineage>
        <taxon>Eukaryota</taxon>
        <taxon>Metazoa</taxon>
        <taxon>Spiralia</taxon>
        <taxon>Lophotrochozoa</taxon>
        <taxon>Mollusca</taxon>
        <taxon>Gastropoda</taxon>
        <taxon>Heterobranchia</taxon>
        <taxon>Euthyneura</taxon>
        <taxon>Panpulmonata</taxon>
        <taxon>Hygrophila</taxon>
        <taxon>Lymnaeoidea</taxon>
        <taxon>Planorbidae</taxon>
        <taxon>Biomphalaria</taxon>
    </lineage>
</organism>
<proteinExistence type="predicted"/>
<dbReference type="SMART" id="SM00225">
    <property type="entry name" value="BTB"/>
    <property type="match status" value="1"/>
</dbReference>
<accession>A0AAD8EVI5</accession>
<dbReference type="Gene3D" id="1.25.40.420">
    <property type="match status" value="1"/>
</dbReference>
<reference evidence="2" key="2">
    <citation type="submission" date="2023-04" db="EMBL/GenBank/DDBJ databases">
        <authorList>
            <person name="Bu L."/>
            <person name="Lu L."/>
            <person name="Laidemitt M.R."/>
            <person name="Zhang S.M."/>
            <person name="Mutuku M."/>
            <person name="Mkoji G."/>
            <person name="Steinauer M."/>
            <person name="Loker E.S."/>
        </authorList>
    </citation>
    <scope>NUCLEOTIDE SEQUENCE</scope>
    <source>
        <strain evidence="2">KasaAsao</strain>
        <tissue evidence="2">Whole Snail</tissue>
    </source>
</reference>
<dbReference type="SUPFAM" id="SSF54695">
    <property type="entry name" value="POZ domain"/>
    <property type="match status" value="1"/>
</dbReference>
<evidence type="ECO:0000259" key="1">
    <source>
        <dbReference type="PROSITE" id="PS50097"/>
    </source>
</evidence>
<dbReference type="Proteomes" id="UP001233172">
    <property type="component" value="Unassembled WGS sequence"/>
</dbReference>
<dbReference type="Pfam" id="PF07707">
    <property type="entry name" value="BACK"/>
    <property type="match status" value="1"/>
</dbReference>
<sequence length="620" mass="70650">MAYKINISQGIVHSIGTFWKRHEDEDFEVKIEGETIRCHIFILASCSEFFGSLLRSSMREKREMTVDLQNISLNIFQLILKTLYTGCELLTKDNVMEVWSAVHRLQIHFLVQHCEVFVLKNISLETLETYKKQAEFLQSEKVSEGVFKYMLENFMNFRKTKAFLRLDFEEVLKLIESDSLAVISEDLVLLSVYEWINHRGVSIPMANNATLSTSSKDLEVTTHSSQMDYSFHGIEAINVSVGGVNELKDANEENKPNDVSNSSLIQVDFISSVNQKDGAPSASSQCQDNPRNVYLLPLLKATRYFLLSEACIATLHRNKTTQNNTGTIEFFLESLAYKTYIHVNGYVPPPACHRIRSSIQNVGVVCLRNHLIVAYSFIAKQWCYFPESTQLNVFQLLVLNKVLYACVNHLGAGEVFALQNQKWFSVLKIQQEIRFFFSHETCMYIITTQDSLVYEFTPFSTGYKIEADIGAVDFALSFGREILVFTTSDLKTTVRSWDTDNNSLAHIIDLDFTARKMSSFSDDRATYILDVQGRLYELKQLETIQFSLIDRLWSFRAEELNGAVLFKKVLIVCGKFPENQVNKPNVQDIVSSIQVVTSPAGELSSNFVSYTAPKTGLKYV</sequence>
<dbReference type="InterPro" id="IPR011333">
    <property type="entry name" value="SKP1/BTB/POZ_sf"/>
</dbReference>
<dbReference type="Gene3D" id="3.30.710.10">
    <property type="entry name" value="Potassium Channel Kv1.1, Chain A"/>
    <property type="match status" value="1"/>
</dbReference>
<name>A0AAD8EVI5_BIOPF</name>
<dbReference type="EMBL" id="JASAOG010000256">
    <property type="protein sequence ID" value="KAK0041927.1"/>
    <property type="molecule type" value="Genomic_DNA"/>
</dbReference>
<dbReference type="AlphaFoldDB" id="A0AAD8EVI5"/>
<feature type="domain" description="BTB" evidence="1">
    <location>
        <begin position="25"/>
        <end position="92"/>
    </location>
</feature>